<dbReference type="AlphaFoldDB" id="A0A940IGY8"/>
<reference evidence="1" key="1">
    <citation type="submission" date="2020-10" db="EMBL/GenBank/DDBJ databases">
        <authorList>
            <person name="Gilroy R."/>
        </authorList>
    </citation>
    <scope>NUCLEOTIDE SEQUENCE</scope>
    <source>
        <strain evidence="1">F1-3629</strain>
    </source>
</reference>
<name>A0A940IGY8_9BACT</name>
<evidence type="ECO:0000313" key="2">
    <source>
        <dbReference type="Proteomes" id="UP000771749"/>
    </source>
</evidence>
<dbReference type="EMBL" id="JADIMJ010000101">
    <property type="protein sequence ID" value="MBO8454420.1"/>
    <property type="molecule type" value="Genomic_DNA"/>
</dbReference>
<accession>A0A940IGY8</accession>
<proteinExistence type="predicted"/>
<evidence type="ECO:0000313" key="1">
    <source>
        <dbReference type="EMBL" id="MBO8454420.1"/>
    </source>
</evidence>
<dbReference type="PROSITE" id="PS51257">
    <property type="entry name" value="PROKAR_LIPOPROTEIN"/>
    <property type="match status" value="1"/>
</dbReference>
<gene>
    <name evidence="1" type="ORF">IAC07_06850</name>
</gene>
<reference evidence="1" key="2">
    <citation type="journal article" date="2021" name="PeerJ">
        <title>Extensive microbial diversity within the chicken gut microbiome revealed by metagenomics and culture.</title>
        <authorList>
            <person name="Gilroy R."/>
            <person name="Ravi A."/>
            <person name="Getino M."/>
            <person name="Pursley I."/>
            <person name="Horton D.L."/>
            <person name="Alikhan N.F."/>
            <person name="Baker D."/>
            <person name="Gharbi K."/>
            <person name="Hall N."/>
            <person name="Watson M."/>
            <person name="Adriaenssens E.M."/>
            <person name="Foster-Nyarko E."/>
            <person name="Jarju S."/>
            <person name="Secka A."/>
            <person name="Antonio M."/>
            <person name="Oren A."/>
            <person name="Chaudhuri R.R."/>
            <person name="La Ragione R."/>
            <person name="Hildebrand F."/>
            <person name="Pallen M.J."/>
        </authorList>
    </citation>
    <scope>NUCLEOTIDE SEQUENCE</scope>
    <source>
        <strain evidence="1">F1-3629</strain>
    </source>
</reference>
<sequence length="755" mass="80853">MNIRQIWYFVLSAAVPVAAGCSPEQVCDAGESLQRQEVRLNVVPMAGAASSGNDAMESSVADILAFLTEDGILREIILPVPDGVSGRYMLETMGKSGTLHFAANLGDAGALAGLEPGITAERDLLLLEASAEEMTSGALAMTGRADLKDMTSGHAEVRMVRSVARIDVSSAVKGVKVLSVSVGGIVSGGKIFPSDEAAGQFQDGRIFKDFSSSPLENGRHVLCYVPEQRGGNILAEALVSADGGLVRLEARLPETISRNHVYDIAVRGNGADISLEVTAGDWESGDSAETAPDLRGLVDIDASVLPAGVTVNASRDTVSVHHYGAEFVLVLLAEPSAQIHADGHVDGVSVERLPDGRDALADAAAFSVTARRRIPGAGDGKIHLEVTDGNVNTGRVVLMFKANPVNLDGILELDGSGRCDFGRYVEGELAEITFPSGMKVSVEFPEGEPAWMKIDGMPDAPENVTGGGRLRCRLLAGWKPNDPEADGRIQNGMLVISSSDGSMREEYHLSRVNWGLPVVRIGGNWWTKYNLRGDSSSFGDQITCGRDPSSGTSLADMLASMPDDELLSLMGDQYQGGNAAGLPLRHDGTSFYHEGMQSYGQDFGVLDPVAHVPEGYRLPSYGDFAFFAASDDYNLGGTGSRSFINRQGETLEVRIIERDVDFLGHNYGTVAFYEFGHEGSVWVLYGLGHQWNADHGNIARMQILLATAGDKGMSWLMEGYAAADRPGQNWLKFTPQNSIKTRTLRCIKSPVEYIY</sequence>
<dbReference type="Proteomes" id="UP000771749">
    <property type="component" value="Unassembled WGS sequence"/>
</dbReference>
<protein>
    <submittedName>
        <fullName evidence="1">Uncharacterized protein</fullName>
    </submittedName>
</protein>
<comment type="caution">
    <text evidence="1">The sequence shown here is derived from an EMBL/GenBank/DDBJ whole genome shotgun (WGS) entry which is preliminary data.</text>
</comment>
<organism evidence="1 2">
    <name type="scientific">Candidatus Cryptobacteroides gallistercoris</name>
    <dbReference type="NCBI Taxonomy" id="2840765"/>
    <lineage>
        <taxon>Bacteria</taxon>
        <taxon>Pseudomonadati</taxon>
        <taxon>Bacteroidota</taxon>
        <taxon>Bacteroidia</taxon>
        <taxon>Bacteroidales</taxon>
        <taxon>Candidatus Cryptobacteroides</taxon>
    </lineage>
</organism>